<accession>A0A1L5NXD8</accession>
<keyword evidence="1" id="KW-0614">Plasmid</keyword>
<proteinExistence type="predicted"/>
<gene>
    <name evidence="1" type="ORF">IE4872_PD02011</name>
</gene>
<reference evidence="1 2" key="1">
    <citation type="submission" date="2016-09" db="EMBL/GenBank/DDBJ databases">
        <title>The complete genome sequences of Rhizobium gallicum, symbiovars gallicum and phaseoli, symbionts associated to common bean (Phaseolus vulgaris).</title>
        <authorList>
            <person name="Bustos P."/>
            <person name="Santamaria R.I."/>
            <person name="Perez-Carrascal O.M."/>
            <person name="Juarez S."/>
            <person name="Lozano L."/>
            <person name="Martinez-Flores I."/>
            <person name="Martinez-Romero E."/>
            <person name="Cevallos M."/>
            <person name="Romero D."/>
            <person name="Davila G."/>
            <person name="Gonzalez V."/>
        </authorList>
    </citation>
    <scope>NUCLEOTIDE SEQUENCE [LARGE SCALE GENOMIC DNA]</scope>
    <source>
        <strain evidence="1 2">IE4872</strain>
        <plasmid evidence="2">prgalie4872d</plasmid>
    </source>
</reference>
<organism evidence="1 2">
    <name type="scientific">Rhizobium gallicum</name>
    <dbReference type="NCBI Taxonomy" id="56730"/>
    <lineage>
        <taxon>Bacteria</taxon>
        <taxon>Pseudomonadati</taxon>
        <taxon>Pseudomonadota</taxon>
        <taxon>Alphaproteobacteria</taxon>
        <taxon>Hyphomicrobiales</taxon>
        <taxon>Rhizobiaceae</taxon>
        <taxon>Rhizobium/Agrobacterium group</taxon>
        <taxon>Rhizobium</taxon>
    </lineage>
</organism>
<dbReference type="CDD" id="cd06989">
    <property type="entry name" value="cupin_DRT102"/>
    <property type="match status" value="1"/>
</dbReference>
<evidence type="ECO:0000313" key="2">
    <source>
        <dbReference type="Proteomes" id="UP000184749"/>
    </source>
</evidence>
<dbReference type="AlphaFoldDB" id="A0A1L5NXD8"/>
<dbReference type="EMBL" id="CP017105">
    <property type="protein sequence ID" value="APO72526.1"/>
    <property type="molecule type" value="Genomic_DNA"/>
</dbReference>
<protein>
    <submittedName>
        <fullName evidence="1">Cupin 2 domain-containing protein</fullName>
    </submittedName>
</protein>
<dbReference type="InterPro" id="IPR014710">
    <property type="entry name" value="RmlC-like_jellyroll"/>
</dbReference>
<geneLocation type="plasmid" evidence="2">
    <name>prgalie4872d</name>
</geneLocation>
<dbReference type="SUPFAM" id="SSF51182">
    <property type="entry name" value="RmlC-like cupins"/>
    <property type="match status" value="1"/>
</dbReference>
<name>A0A1L5NXD8_9HYPH</name>
<dbReference type="InterPro" id="IPR011051">
    <property type="entry name" value="RmlC_Cupin_sf"/>
</dbReference>
<sequence length="159" mass="16864">MNRRPTLTFGTAVAAVLTVCGGSAFGQHTDVILLTPDKLVWQDDQGLPKGAQIAVLVGDPSKAGDPVVLRAKFPPNYQVPPHTHPHAETVTLISGNIGFGVGEKVEKTGDLLKPGAFFAQPANHAHYGWTGDQEAIIEVHFVGPGGITYINPADNPRKK</sequence>
<evidence type="ECO:0000313" key="1">
    <source>
        <dbReference type="EMBL" id="APO72526.1"/>
    </source>
</evidence>
<dbReference type="Proteomes" id="UP000184749">
    <property type="component" value="Plasmid pRgalIE4872d"/>
</dbReference>
<dbReference type="Gene3D" id="2.60.120.10">
    <property type="entry name" value="Jelly Rolls"/>
    <property type="match status" value="1"/>
</dbReference>